<proteinExistence type="predicted"/>
<feature type="non-terminal residue" evidence="1">
    <location>
        <position position="298"/>
    </location>
</feature>
<accession>A0A7R8ZVQ6</accession>
<sequence>MTSLSEFLPSNPLFCVAVDTLIKDRQILSARIHGEGGDMEVPFPCGVARTGVKRSVVMKEEEVRTLVEAIEDPAEQNDKDKKPREPPIVFRELIPEDEYSRLKSSLGSSISGSPEDQQALSELNEYIVKDEGAWALSDETIHYIGKLLHDKSISPKIRSNLLRLLATAALKDDIILMLHQDRKEHLLMNYAVDIEHLPEEEQDGLALFICNLFESTSSSEWLLYISEWAYDRQTLSNARVTTKVAVSALLSPNEGIRDKGTAIMHNLASKEVKSAVFDDIATELSMAILQFLTTDPQE</sequence>
<organism evidence="1">
    <name type="scientific">Cyprideis torosa</name>
    <dbReference type="NCBI Taxonomy" id="163714"/>
    <lineage>
        <taxon>Eukaryota</taxon>
        <taxon>Metazoa</taxon>
        <taxon>Ecdysozoa</taxon>
        <taxon>Arthropoda</taxon>
        <taxon>Crustacea</taxon>
        <taxon>Oligostraca</taxon>
        <taxon>Ostracoda</taxon>
        <taxon>Podocopa</taxon>
        <taxon>Podocopida</taxon>
        <taxon>Cytherocopina</taxon>
        <taxon>Cytheroidea</taxon>
        <taxon>Cytherideidae</taxon>
        <taxon>Cyprideis</taxon>
    </lineage>
</organism>
<protein>
    <submittedName>
        <fullName evidence="1">Uncharacterized protein</fullName>
    </submittedName>
</protein>
<evidence type="ECO:0000313" key="1">
    <source>
        <dbReference type="EMBL" id="CAD7233512.1"/>
    </source>
</evidence>
<gene>
    <name evidence="1" type="ORF">CTOB1V02_LOCUS11334</name>
</gene>
<name>A0A7R8ZVQ6_9CRUS</name>
<dbReference type="AlphaFoldDB" id="A0A7R8ZVQ6"/>
<dbReference type="EMBL" id="OB666416">
    <property type="protein sequence ID" value="CAD7233512.1"/>
    <property type="molecule type" value="Genomic_DNA"/>
</dbReference>
<dbReference type="OrthoDB" id="21221at2759"/>
<reference evidence="1" key="1">
    <citation type="submission" date="2020-11" db="EMBL/GenBank/DDBJ databases">
        <authorList>
            <person name="Tran Van P."/>
        </authorList>
    </citation>
    <scope>NUCLEOTIDE SEQUENCE</scope>
</reference>